<dbReference type="SUPFAM" id="SSF51556">
    <property type="entry name" value="Metallo-dependent hydrolases"/>
    <property type="match status" value="1"/>
</dbReference>
<gene>
    <name evidence="3" type="ORF">O0R41_15870</name>
</gene>
<feature type="domain" description="Amidohydrolase-related" evidence="2">
    <location>
        <begin position="2"/>
        <end position="268"/>
    </location>
</feature>
<evidence type="ECO:0000313" key="4">
    <source>
        <dbReference type="Proteomes" id="UP001185984"/>
    </source>
</evidence>
<sequence>MIDAHVHLWRIGRNDCRWPGPDLAAIHRDFEVAELLEEMDAGGMAQALLVQSQESEADTRWLLDIAAGEPRIVGVVGWVDLAAGDAPARIDALRAAGPLIGVRPMVQDRADDWYDDPALSPALAHMAARGLVLDALVRPRHLASLGRLAARMPALTILIDHGAKPEPGRFEAWAQAIGPLAAHRNIACKLSGLLTEQPAGEEDPAVVRGWMDLMMAHFGPDRLVWGSDWPVVTLKAPYRQWRDIAWNAVAAADRPAIFGGNAVRLYRLART</sequence>
<dbReference type="Proteomes" id="UP001185984">
    <property type="component" value="Unassembled WGS sequence"/>
</dbReference>
<evidence type="ECO:0000259" key="2">
    <source>
        <dbReference type="Pfam" id="PF04909"/>
    </source>
</evidence>
<accession>A0ABU4A017</accession>
<dbReference type="InterPro" id="IPR032466">
    <property type="entry name" value="Metal_Hydrolase"/>
</dbReference>
<reference evidence="4" key="1">
    <citation type="journal article" date="2022" name="J Environ Chem Eng">
        <title>Biodegradation of petroleum oil using a constructed nonpathogenic and heavy metal-tolerant bacterial consortium isolated from marine sponges.</title>
        <authorList>
            <person name="Dechsakulwatana C."/>
            <person name="Rungsihiranrut A."/>
            <person name="Muangchinda C."/>
            <person name="Ningthoujam R."/>
            <person name="Klankeo P."/>
            <person name="Pinyakong O."/>
        </authorList>
    </citation>
    <scope>NUCLEOTIDE SEQUENCE [LARGE SCALE GENOMIC DNA]</scope>
    <source>
        <strain evidence="4">MO2-4</strain>
    </source>
</reference>
<comment type="similarity">
    <text evidence="1">Belongs to the metallo-dependent hydrolases superfamily.</text>
</comment>
<dbReference type="InterPro" id="IPR052350">
    <property type="entry name" value="Metallo-dep_Lactonases"/>
</dbReference>
<name>A0ABU4A017_9SPHN</name>
<evidence type="ECO:0000313" key="3">
    <source>
        <dbReference type="EMBL" id="MDV5825085.1"/>
    </source>
</evidence>
<proteinExistence type="inferred from homology"/>
<dbReference type="Gene3D" id="3.20.20.140">
    <property type="entry name" value="Metal-dependent hydrolases"/>
    <property type="match status" value="1"/>
</dbReference>
<dbReference type="PANTHER" id="PTHR43569:SF2">
    <property type="entry name" value="AMIDOHYDROLASE-RELATED DOMAIN-CONTAINING PROTEIN"/>
    <property type="match status" value="1"/>
</dbReference>
<protein>
    <submittedName>
        <fullName evidence="3">Amidohydrolase family protein</fullName>
    </submittedName>
</protein>
<dbReference type="PANTHER" id="PTHR43569">
    <property type="entry name" value="AMIDOHYDROLASE"/>
    <property type="match status" value="1"/>
</dbReference>
<keyword evidence="4" id="KW-1185">Reference proteome</keyword>
<dbReference type="InterPro" id="IPR006680">
    <property type="entry name" value="Amidohydro-rel"/>
</dbReference>
<dbReference type="Pfam" id="PF04909">
    <property type="entry name" value="Amidohydro_2"/>
    <property type="match status" value="1"/>
</dbReference>
<organism evidence="3 4">
    <name type="scientific">Sphingobium naphthae</name>
    <dbReference type="NCBI Taxonomy" id="1886786"/>
    <lineage>
        <taxon>Bacteria</taxon>
        <taxon>Pseudomonadati</taxon>
        <taxon>Pseudomonadota</taxon>
        <taxon>Alphaproteobacteria</taxon>
        <taxon>Sphingomonadales</taxon>
        <taxon>Sphingomonadaceae</taxon>
        <taxon>Sphingobium</taxon>
    </lineage>
</organism>
<dbReference type="EMBL" id="JAPTHD010000007">
    <property type="protein sequence ID" value="MDV5825085.1"/>
    <property type="molecule type" value="Genomic_DNA"/>
</dbReference>
<evidence type="ECO:0000256" key="1">
    <source>
        <dbReference type="ARBA" id="ARBA00038310"/>
    </source>
</evidence>
<comment type="caution">
    <text evidence="3">The sequence shown here is derived from an EMBL/GenBank/DDBJ whole genome shotgun (WGS) entry which is preliminary data.</text>
</comment>
<dbReference type="RefSeq" id="WP_317517711.1">
    <property type="nucleotide sequence ID" value="NZ_JAPTHD010000007.1"/>
</dbReference>